<dbReference type="RefSeq" id="WP_168148959.1">
    <property type="nucleotide sequence ID" value="NZ_JAAVXB010000009.1"/>
</dbReference>
<dbReference type="EC" id="2.1.1.297" evidence="5"/>
<keyword evidence="2 5" id="KW-0808">Transferase</keyword>
<dbReference type="HAMAP" id="MF_02126">
    <property type="entry name" value="RF_methyltr_PrmC"/>
    <property type="match status" value="1"/>
</dbReference>
<dbReference type="Proteomes" id="UP000653472">
    <property type="component" value="Unassembled WGS sequence"/>
</dbReference>
<dbReference type="GO" id="GO:0003676">
    <property type="term" value="F:nucleic acid binding"/>
    <property type="evidence" value="ECO:0007669"/>
    <property type="project" value="InterPro"/>
</dbReference>
<dbReference type="InterPro" id="IPR002052">
    <property type="entry name" value="DNA_methylase_N6_adenine_CS"/>
</dbReference>
<dbReference type="GO" id="GO:0102559">
    <property type="term" value="F:peptide chain release factor N(5)-glutamine methyltransferase activity"/>
    <property type="evidence" value="ECO:0007669"/>
    <property type="project" value="UniProtKB-EC"/>
</dbReference>
<comment type="similarity">
    <text evidence="5">Belongs to the protein N5-glutamine methyltransferase family. PrmC subfamily.</text>
</comment>
<dbReference type="PANTHER" id="PTHR18895:SF74">
    <property type="entry name" value="MTRF1L RELEASE FACTOR GLUTAMINE METHYLTRANSFERASE"/>
    <property type="match status" value="1"/>
</dbReference>
<feature type="domain" description="Methyltransferase small" evidence="6">
    <location>
        <begin position="108"/>
        <end position="197"/>
    </location>
</feature>
<evidence type="ECO:0000259" key="7">
    <source>
        <dbReference type="Pfam" id="PF17827"/>
    </source>
</evidence>
<keyword evidence="1 5" id="KW-0489">Methyltransferase</keyword>
<dbReference type="PANTHER" id="PTHR18895">
    <property type="entry name" value="HEMK METHYLTRANSFERASE"/>
    <property type="match status" value="1"/>
</dbReference>
<evidence type="ECO:0000256" key="3">
    <source>
        <dbReference type="ARBA" id="ARBA00022691"/>
    </source>
</evidence>
<dbReference type="InterPro" id="IPR050320">
    <property type="entry name" value="N5-glutamine_MTase"/>
</dbReference>
<comment type="function">
    <text evidence="5">Methylates the class 1 translation termination release factors RF1/PrfA and RF2/PrfB on the glutamine residue of the universally conserved GGQ motif.</text>
</comment>
<sequence>MSEATTLRAALRDAQTAIAASSDSARLDAEWLLAHVLGCSRTQLMMRGDDALAAADVQRYAALVARRRDGEPVAYLLGNQGFWSLELQVTPDVLVPRPETELLVEWALECLPADVAAQVVDLGTGSGAIALALARERPTATVTATDVSAAALAIASGNAERLGLAVEFREGAWWQACADQCFDLVVSNPPYIAAGDEHLPALRHEPLLALSDGADGLQALRDIIAGAPARLRAGGRLLLEHGYDQGAAVRALLSAAGFTEVSTRRDLEGRERASGGRRS</sequence>
<dbReference type="NCBIfam" id="TIGR03534">
    <property type="entry name" value="RF_mod_PrmC"/>
    <property type="match status" value="1"/>
</dbReference>
<dbReference type="PROSITE" id="PS00092">
    <property type="entry name" value="N6_MTASE"/>
    <property type="match status" value="1"/>
</dbReference>
<feature type="binding site" evidence="5">
    <location>
        <begin position="123"/>
        <end position="127"/>
    </location>
    <ligand>
        <name>S-adenosyl-L-methionine</name>
        <dbReference type="ChEBI" id="CHEBI:59789"/>
    </ligand>
</feature>
<evidence type="ECO:0000256" key="2">
    <source>
        <dbReference type="ARBA" id="ARBA00022679"/>
    </source>
</evidence>
<dbReference type="InterPro" id="IPR019874">
    <property type="entry name" value="RF_methyltr_PrmC"/>
</dbReference>
<dbReference type="Pfam" id="PF17827">
    <property type="entry name" value="PrmC_N"/>
    <property type="match status" value="1"/>
</dbReference>
<dbReference type="EMBL" id="JAAVXB010000009">
    <property type="protein sequence ID" value="NKF23629.1"/>
    <property type="molecule type" value="Genomic_DNA"/>
</dbReference>
<gene>
    <name evidence="5 8" type="primary">prmC</name>
    <name evidence="8" type="ORF">G7Y82_15030</name>
</gene>
<dbReference type="InterPro" id="IPR040758">
    <property type="entry name" value="PrmC_N"/>
</dbReference>
<feature type="binding site" evidence="5">
    <location>
        <position position="173"/>
    </location>
    <ligand>
        <name>S-adenosyl-L-methionine</name>
        <dbReference type="ChEBI" id="CHEBI:59789"/>
    </ligand>
</feature>
<dbReference type="Gene3D" id="1.10.8.10">
    <property type="entry name" value="DNA helicase RuvA subunit, C-terminal domain"/>
    <property type="match status" value="1"/>
</dbReference>
<dbReference type="Pfam" id="PF05175">
    <property type="entry name" value="MTS"/>
    <property type="match status" value="1"/>
</dbReference>
<keyword evidence="3 5" id="KW-0949">S-adenosyl-L-methionine</keyword>
<name>A0A969WCE4_9GAMM</name>
<feature type="domain" description="Release factor glutamine methyltransferase N-terminal" evidence="7">
    <location>
        <begin position="10"/>
        <end position="78"/>
    </location>
</feature>
<proteinExistence type="inferred from homology"/>
<evidence type="ECO:0000313" key="9">
    <source>
        <dbReference type="Proteomes" id="UP000653472"/>
    </source>
</evidence>
<evidence type="ECO:0000256" key="1">
    <source>
        <dbReference type="ARBA" id="ARBA00022603"/>
    </source>
</evidence>
<reference evidence="8" key="1">
    <citation type="submission" date="2020-03" db="EMBL/GenBank/DDBJ databases">
        <title>Solimonas marina sp. nov., isolated from deep seawater of the Pacific Ocean.</title>
        <authorList>
            <person name="Liu X."/>
            <person name="Lai Q."/>
            <person name="Sun F."/>
            <person name="Gai Y."/>
            <person name="Li G."/>
            <person name="Shao Z."/>
        </authorList>
    </citation>
    <scope>NUCLEOTIDE SEQUENCE</scope>
    <source>
        <strain evidence="8">C16B3</strain>
    </source>
</reference>
<protein>
    <recommendedName>
        <fullName evidence="5">Release factor glutamine methyltransferase</fullName>
        <shortName evidence="5">RF MTase</shortName>
        <ecNumber evidence="5">2.1.1.297</ecNumber>
    </recommendedName>
    <alternativeName>
        <fullName evidence="5">N5-glutamine methyltransferase PrmC</fullName>
    </alternativeName>
    <alternativeName>
        <fullName evidence="5">Protein-(glutamine-N5) MTase PrmC</fullName>
    </alternativeName>
    <alternativeName>
        <fullName evidence="5">Protein-glutamine N-methyltransferase PrmC</fullName>
    </alternativeName>
</protein>
<dbReference type="AlphaFoldDB" id="A0A969WCE4"/>
<dbReference type="FunFam" id="3.40.50.150:FF:000053">
    <property type="entry name" value="Release factor glutamine methyltransferase"/>
    <property type="match status" value="1"/>
</dbReference>
<dbReference type="Gene3D" id="3.40.50.150">
    <property type="entry name" value="Vaccinia Virus protein VP39"/>
    <property type="match status" value="1"/>
</dbReference>
<feature type="binding site" evidence="5">
    <location>
        <position position="188"/>
    </location>
    <ligand>
        <name>S-adenosyl-L-methionine</name>
        <dbReference type="ChEBI" id="CHEBI:59789"/>
    </ligand>
</feature>
<feature type="binding site" evidence="5">
    <location>
        <position position="146"/>
    </location>
    <ligand>
        <name>S-adenosyl-L-methionine</name>
        <dbReference type="ChEBI" id="CHEBI:59789"/>
    </ligand>
</feature>
<feature type="binding site" evidence="5">
    <location>
        <begin position="188"/>
        <end position="191"/>
    </location>
    <ligand>
        <name>substrate</name>
    </ligand>
</feature>
<organism evidence="8 9">
    <name type="scientific">Solimonas marina</name>
    <dbReference type="NCBI Taxonomy" id="2714601"/>
    <lineage>
        <taxon>Bacteria</taxon>
        <taxon>Pseudomonadati</taxon>
        <taxon>Pseudomonadota</taxon>
        <taxon>Gammaproteobacteria</taxon>
        <taxon>Nevskiales</taxon>
        <taxon>Nevskiaceae</taxon>
        <taxon>Solimonas</taxon>
    </lineage>
</organism>
<comment type="catalytic activity">
    <reaction evidence="4 5">
        <text>L-glutaminyl-[peptide chain release factor] + S-adenosyl-L-methionine = N(5)-methyl-L-glutaminyl-[peptide chain release factor] + S-adenosyl-L-homocysteine + H(+)</text>
        <dbReference type="Rhea" id="RHEA:42896"/>
        <dbReference type="Rhea" id="RHEA-COMP:10271"/>
        <dbReference type="Rhea" id="RHEA-COMP:10272"/>
        <dbReference type="ChEBI" id="CHEBI:15378"/>
        <dbReference type="ChEBI" id="CHEBI:30011"/>
        <dbReference type="ChEBI" id="CHEBI:57856"/>
        <dbReference type="ChEBI" id="CHEBI:59789"/>
        <dbReference type="ChEBI" id="CHEBI:61891"/>
        <dbReference type="EC" id="2.1.1.297"/>
    </reaction>
</comment>
<comment type="caution">
    <text evidence="8">The sequence shown here is derived from an EMBL/GenBank/DDBJ whole genome shotgun (WGS) entry which is preliminary data.</text>
</comment>
<evidence type="ECO:0000256" key="5">
    <source>
        <dbReference type="HAMAP-Rule" id="MF_02126"/>
    </source>
</evidence>
<evidence type="ECO:0000259" key="6">
    <source>
        <dbReference type="Pfam" id="PF05175"/>
    </source>
</evidence>
<dbReference type="InterPro" id="IPR007848">
    <property type="entry name" value="Small_mtfrase_dom"/>
</dbReference>
<evidence type="ECO:0000256" key="4">
    <source>
        <dbReference type="ARBA" id="ARBA00048391"/>
    </source>
</evidence>
<dbReference type="NCBIfam" id="TIGR00536">
    <property type="entry name" value="hemK_fam"/>
    <property type="match status" value="1"/>
</dbReference>
<dbReference type="GO" id="GO:0032259">
    <property type="term" value="P:methylation"/>
    <property type="evidence" value="ECO:0007669"/>
    <property type="project" value="UniProtKB-KW"/>
</dbReference>
<dbReference type="InterPro" id="IPR004556">
    <property type="entry name" value="HemK-like"/>
</dbReference>
<evidence type="ECO:0000313" key="8">
    <source>
        <dbReference type="EMBL" id="NKF23629.1"/>
    </source>
</evidence>
<accession>A0A969WCE4</accession>
<dbReference type="SUPFAM" id="SSF53335">
    <property type="entry name" value="S-adenosyl-L-methionine-dependent methyltransferases"/>
    <property type="match status" value="1"/>
</dbReference>
<dbReference type="InterPro" id="IPR029063">
    <property type="entry name" value="SAM-dependent_MTases_sf"/>
</dbReference>
<keyword evidence="9" id="KW-1185">Reference proteome</keyword>
<dbReference type="CDD" id="cd02440">
    <property type="entry name" value="AdoMet_MTases"/>
    <property type="match status" value="1"/>
</dbReference>